<gene>
    <name evidence="2" type="ORF">INS90_06955</name>
</gene>
<dbReference type="Gene3D" id="3.40.630.30">
    <property type="match status" value="1"/>
</dbReference>
<organism evidence="2 3">
    <name type="scientific">Trueperella pecoris</name>
    <dbReference type="NCBI Taxonomy" id="2733571"/>
    <lineage>
        <taxon>Bacteria</taxon>
        <taxon>Bacillati</taxon>
        <taxon>Actinomycetota</taxon>
        <taxon>Actinomycetes</taxon>
        <taxon>Actinomycetales</taxon>
        <taxon>Actinomycetaceae</taxon>
        <taxon>Trueperella</taxon>
    </lineage>
</organism>
<name>A0A7M1QYR8_9ACTO</name>
<sequence length="247" mass="27296">MNHDGLAESQETASLKRLPNSDVSQRSGDKATATPADAPAVNFLLAHGYGLDMAEKISMLDLRANAPRFAAILEHYCRAAGLDVDVEANGTADVGWEEMARIRNEFNADVPSSDGWRPAAETAESVSERFRIEQGRGITRYGILIRHRASGDAVAYTEVTAMRGARVAQQNLTWVDRRYRGRKLSGLAKAANAIRLVTEGNIDAVETWNAEGDRAMWAVNDRLGFALTNVEGEWFSVYRDERWQPQA</sequence>
<accession>A0A7M1QYR8</accession>
<dbReference type="RefSeq" id="WP_197552107.1">
    <property type="nucleotide sequence ID" value="NZ_CP063212.1"/>
</dbReference>
<proteinExistence type="predicted"/>
<evidence type="ECO:0000313" key="3">
    <source>
        <dbReference type="Proteomes" id="UP000594961"/>
    </source>
</evidence>
<reference evidence="2 3" key="1">
    <citation type="submission" date="2020-10" db="EMBL/GenBank/DDBJ databases">
        <title>Trueperella pecoris sp. nov. isolated from bovine and porcine specimens.</title>
        <authorList>
            <person name="Schoenecker L."/>
            <person name="Schnydrig P."/>
            <person name="Brodard I."/>
            <person name="Thomann A."/>
            <person name="Hemphill A."/>
            <person name="Rodriguez-Campos S."/>
            <person name="Perreten V."/>
            <person name="Jores J."/>
            <person name="Kittl S."/>
        </authorList>
    </citation>
    <scope>NUCLEOTIDE SEQUENCE [LARGE SCALE GENOMIC DNA]</scope>
    <source>
        <strain evidence="2 3">19OD0592</strain>
    </source>
</reference>
<dbReference type="Proteomes" id="UP000594961">
    <property type="component" value="Chromosome"/>
</dbReference>
<evidence type="ECO:0008006" key="4">
    <source>
        <dbReference type="Google" id="ProtNLM"/>
    </source>
</evidence>
<evidence type="ECO:0000256" key="1">
    <source>
        <dbReference type="SAM" id="MobiDB-lite"/>
    </source>
</evidence>
<feature type="region of interest" description="Disordered" evidence="1">
    <location>
        <begin position="1"/>
        <end position="34"/>
    </location>
</feature>
<dbReference type="AlphaFoldDB" id="A0A7M1QYR8"/>
<dbReference type="EMBL" id="CP063212">
    <property type="protein sequence ID" value="QOR47016.1"/>
    <property type="molecule type" value="Genomic_DNA"/>
</dbReference>
<protein>
    <recommendedName>
        <fullName evidence="4">N-acetyltransferase domain-containing protein</fullName>
    </recommendedName>
</protein>
<evidence type="ECO:0000313" key="2">
    <source>
        <dbReference type="EMBL" id="QOR47016.1"/>
    </source>
</evidence>